<dbReference type="InterPro" id="IPR047867">
    <property type="entry name" value="Ribosomal_uL22_bac/org-type"/>
</dbReference>
<evidence type="ECO:0000256" key="1">
    <source>
        <dbReference type="ARBA" id="ARBA00009451"/>
    </source>
</evidence>
<evidence type="ECO:0000256" key="2">
    <source>
        <dbReference type="ARBA" id="ARBA00022730"/>
    </source>
</evidence>
<dbReference type="AlphaFoldDB" id="A0A6J6YVB8"/>
<organism evidence="7">
    <name type="scientific">freshwater metagenome</name>
    <dbReference type="NCBI Taxonomy" id="449393"/>
    <lineage>
        <taxon>unclassified sequences</taxon>
        <taxon>metagenomes</taxon>
        <taxon>ecological metagenomes</taxon>
    </lineage>
</organism>
<dbReference type="GO" id="GO:0022625">
    <property type="term" value="C:cytosolic large ribosomal subunit"/>
    <property type="evidence" value="ECO:0007669"/>
    <property type="project" value="TreeGrafter"/>
</dbReference>
<dbReference type="Gene3D" id="3.90.470.10">
    <property type="entry name" value="Ribosomal protein L22/L17"/>
    <property type="match status" value="1"/>
</dbReference>
<feature type="compositionally biased region" description="Acidic residues" evidence="6">
    <location>
        <begin position="178"/>
        <end position="189"/>
    </location>
</feature>
<dbReference type="InterPro" id="IPR018260">
    <property type="entry name" value="Ribosomal_uL22_CS"/>
</dbReference>
<keyword evidence="2" id="KW-0699">rRNA-binding</keyword>
<keyword evidence="3" id="KW-0694">RNA-binding</keyword>
<dbReference type="PANTHER" id="PTHR13501:SF8">
    <property type="entry name" value="LARGE RIBOSOMAL SUBUNIT PROTEIN UL22M"/>
    <property type="match status" value="1"/>
</dbReference>
<feature type="compositionally biased region" description="Basic and acidic residues" evidence="6">
    <location>
        <begin position="121"/>
        <end position="133"/>
    </location>
</feature>
<evidence type="ECO:0000256" key="6">
    <source>
        <dbReference type="SAM" id="MobiDB-lite"/>
    </source>
</evidence>
<dbReference type="InterPro" id="IPR001063">
    <property type="entry name" value="Ribosomal_uL22"/>
</dbReference>
<name>A0A6J6YVB8_9ZZZZ</name>
<dbReference type="NCBIfam" id="TIGR01044">
    <property type="entry name" value="rplV_bact"/>
    <property type="match status" value="1"/>
</dbReference>
<dbReference type="Pfam" id="PF00237">
    <property type="entry name" value="Ribosomal_L22"/>
    <property type="match status" value="1"/>
</dbReference>
<comment type="similarity">
    <text evidence="1">Belongs to the universal ribosomal protein uL22 family.</text>
</comment>
<dbReference type="PANTHER" id="PTHR13501">
    <property type="entry name" value="CHLOROPLAST 50S RIBOSOMAL PROTEIN L22-RELATED"/>
    <property type="match status" value="1"/>
</dbReference>
<dbReference type="InterPro" id="IPR036394">
    <property type="entry name" value="Ribosomal_uL22_sf"/>
</dbReference>
<keyword evidence="4" id="KW-0689">Ribosomal protein</keyword>
<evidence type="ECO:0000313" key="7">
    <source>
        <dbReference type="EMBL" id="CAB4811086.1"/>
    </source>
</evidence>
<dbReference type="SUPFAM" id="SSF54843">
    <property type="entry name" value="Ribosomal protein L22"/>
    <property type="match status" value="1"/>
</dbReference>
<sequence length="189" mass="20224">MLNIIRGLPVKHADEVLQFTDKGIAITVRKVLASAVANAQNNDGQDPDELFVLACFADEGPTLRRFAARARGRGTRINKRTCHITVIVARLSDDRIAVLQAKDANRTAAGRRRGAVSSTAARRDRVERSRERAQGLASESTELDDAEVLDEVAAAEDSAATDEVITDTLDAAAGNEESAGDEPAAEESN</sequence>
<dbReference type="InterPro" id="IPR005727">
    <property type="entry name" value="Ribosomal_uL22_bac/chlpt-type"/>
</dbReference>
<dbReference type="EMBL" id="CAFAAI010000308">
    <property type="protein sequence ID" value="CAB4811086.1"/>
    <property type="molecule type" value="Genomic_DNA"/>
</dbReference>
<dbReference type="GO" id="GO:0019843">
    <property type="term" value="F:rRNA binding"/>
    <property type="evidence" value="ECO:0007669"/>
    <property type="project" value="UniProtKB-KW"/>
</dbReference>
<protein>
    <submittedName>
        <fullName evidence="7">Unannotated protein</fullName>
    </submittedName>
</protein>
<keyword evidence="5" id="KW-0687">Ribonucleoprotein</keyword>
<gene>
    <name evidence="7" type="ORF">UFOPK2992_01585</name>
</gene>
<dbReference type="GO" id="GO:0003735">
    <property type="term" value="F:structural constituent of ribosome"/>
    <property type="evidence" value="ECO:0007669"/>
    <property type="project" value="InterPro"/>
</dbReference>
<evidence type="ECO:0000256" key="5">
    <source>
        <dbReference type="ARBA" id="ARBA00023274"/>
    </source>
</evidence>
<dbReference type="CDD" id="cd00336">
    <property type="entry name" value="Ribosomal_L22"/>
    <property type="match status" value="1"/>
</dbReference>
<reference evidence="7" key="1">
    <citation type="submission" date="2020-05" db="EMBL/GenBank/DDBJ databases">
        <authorList>
            <person name="Chiriac C."/>
            <person name="Salcher M."/>
            <person name="Ghai R."/>
            <person name="Kavagutti S V."/>
        </authorList>
    </citation>
    <scope>NUCLEOTIDE SEQUENCE</scope>
</reference>
<evidence type="ECO:0000256" key="4">
    <source>
        <dbReference type="ARBA" id="ARBA00022980"/>
    </source>
</evidence>
<dbReference type="GO" id="GO:0006412">
    <property type="term" value="P:translation"/>
    <property type="evidence" value="ECO:0007669"/>
    <property type="project" value="InterPro"/>
</dbReference>
<proteinExistence type="inferred from homology"/>
<feature type="region of interest" description="Disordered" evidence="6">
    <location>
        <begin position="170"/>
        <end position="189"/>
    </location>
</feature>
<evidence type="ECO:0000256" key="3">
    <source>
        <dbReference type="ARBA" id="ARBA00022884"/>
    </source>
</evidence>
<feature type="region of interest" description="Disordered" evidence="6">
    <location>
        <begin position="107"/>
        <end position="147"/>
    </location>
</feature>
<dbReference type="PROSITE" id="PS00464">
    <property type="entry name" value="RIBOSOMAL_L22"/>
    <property type="match status" value="1"/>
</dbReference>
<accession>A0A6J6YVB8</accession>